<dbReference type="Proteomes" id="UP000604481">
    <property type="component" value="Unassembled WGS sequence"/>
</dbReference>
<dbReference type="SUPFAM" id="SSF48498">
    <property type="entry name" value="Tetracyclin repressor-like, C-terminal domain"/>
    <property type="match status" value="1"/>
</dbReference>
<evidence type="ECO:0000256" key="1">
    <source>
        <dbReference type="ARBA" id="ARBA00023015"/>
    </source>
</evidence>
<dbReference type="Pfam" id="PF00440">
    <property type="entry name" value="TetR_N"/>
    <property type="match status" value="1"/>
</dbReference>
<reference evidence="6 7" key="1">
    <citation type="submission" date="2020-10" db="EMBL/GenBank/DDBJ databases">
        <title>The genome sequence of Chitinilyticum litopenaei 4Y14.</title>
        <authorList>
            <person name="Liu Y."/>
        </authorList>
    </citation>
    <scope>NUCLEOTIDE SEQUENCE [LARGE SCALE GENOMIC DNA]</scope>
    <source>
        <strain evidence="6 7">4Y14</strain>
    </source>
</reference>
<evidence type="ECO:0000256" key="3">
    <source>
        <dbReference type="ARBA" id="ARBA00023163"/>
    </source>
</evidence>
<dbReference type="PANTHER" id="PTHR47506">
    <property type="entry name" value="TRANSCRIPTIONAL REGULATORY PROTEIN"/>
    <property type="match status" value="1"/>
</dbReference>
<proteinExistence type="predicted"/>
<organism evidence="6 7">
    <name type="scientific">Chitinilyticum piscinae</name>
    <dbReference type="NCBI Taxonomy" id="2866724"/>
    <lineage>
        <taxon>Bacteria</taxon>
        <taxon>Pseudomonadati</taxon>
        <taxon>Pseudomonadota</taxon>
        <taxon>Betaproteobacteria</taxon>
        <taxon>Neisseriales</taxon>
        <taxon>Chitinibacteraceae</taxon>
        <taxon>Chitinilyticum</taxon>
    </lineage>
</organism>
<evidence type="ECO:0000256" key="4">
    <source>
        <dbReference type="PROSITE-ProRule" id="PRU00335"/>
    </source>
</evidence>
<dbReference type="EMBL" id="JADFUA010000005">
    <property type="protein sequence ID" value="MBE9609656.1"/>
    <property type="molecule type" value="Genomic_DNA"/>
</dbReference>
<evidence type="ECO:0000313" key="7">
    <source>
        <dbReference type="Proteomes" id="UP000604481"/>
    </source>
</evidence>
<comment type="caution">
    <text evidence="6">The sequence shown here is derived from an EMBL/GenBank/DDBJ whole genome shotgun (WGS) entry which is preliminary data.</text>
</comment>
<dbReference type="InterPro" id="IPR001647">
    <property type="entry name" value="HTH_TetR"/>
</dbReference>
<keyword evidence="1" id="KW-0805">Transcription regulation</keyword>
<dbReference type="PROSITE" id="PS50977">
    <property type="entry name" value="HTH_TETR_2"/>
    <property type="match status" value="1"/>
</dbReference>
<dbReference type="InterPro" id="IPR009057">
    <property type="entry name" value="Homeodomain-like_sf"/>
</dbReference>
<evidence type="ECO:0000259" key="5">
    <source>
        <dbReference type="PROSITE" id="PS50977"/>
    </source>
</evidence>
<protein>
    <submittedName>
        <fullName evidence="6">TetR/AcrR family transcriptional regulator</fullName>
    </submittedName>
</protein>
<dbReference type="Pfam" id="PF16925">
    <property type="entry name" value="TetR_C_13"/>
    <property type="match status" value="1"/>
</dbReference>
<dbReference type="PANTHER" id="PTHR47506:SF6">
    <property type="entry name" value="HTH-TYPE TRANSCRIPTIONAL REPRESSOR NEMR"/>
    <property type="match status" value="1"/>
</dbReference>
<evidence type="ECO:0000313" key="6">
    <source>
        <dbReference type="EMBL" id="MBE9609656.1"/>
    </source>
</evidence>
<keyword evidence="3" id="KW-0804">Transcription</keyword>
<feature type="domain" description="HTH tetR-type" evidence="5">
    <location>
        <begin position="6"/>
        <end position="66"/>
    </location>
</feature>
<feature type="DNA-binding region" description="H-T-H motif" evidence="4">
    <location>
        <begin position="29"/>
        <end position="48"/>
    </location>
</feature>
<gene>
    <name evidence="6" type="ORF">INR99_09845</name>
</gene>
<dbReference type="InterPro" id="IPR011075">
    <property type="entry name" value="TetR_C"/>
</dbReference>
<evidence type="ECO:0000256" key="2">
    <source>
        <dbReference type="ARBA" id="ARBA00023125"/>
    </source>
</evidence>
<dbReference type="SUPFAM" id="SSF46689">
    <property type="entry name" value="Homeodomain-like"/>
    <property type="match status" value="1"/>
</dbReference>
<keyword evidence="7" id="KW-1185">Reference proteome</keyword>
<name>A0A8J7K1T0_9NEIS</name>
<dbReference type="PRINTS" id="PR00455">
    <property type="entry name" value="HTHTETR"/>
</dbReference>
<sequence length="196" mass="21304">MMRTQTDTREHLLATATAILLGKGFAAVGLAEILAAAGVPKGSFYHYFPSKEGFGVALLQRYFEHYDERLQRLLCPEQGSARDCLLAYFSGWQHCHSNEGAMPGCLVVKLAGEVADLSEPMREELARGTARIVARLAECLARGQQEGSIVRSLDAAQLASNLYSLWLGSALRSKVQHDAASQQQALVLTAQLLGQD</sequence>
<accession>A0A8J7K1T0</accession>
<dbReference type="AlphaFoldDB" id="A0A8J7K1T0"/>
<dbReference type="Gene3D" id="1.10.357.10">
    <property type="entry name" value="Tetracycline Repressor, domain 2"/>
    <property type="match status" value="1"/>
</dbReference>
<dbReference type="GO" id="GO:0003677">
    <property type="term" value="F:DNA binding"/>
    <property type="evidence" value="ECO:0007669"/>
    <property type="project" value="UniProtKB-UniRule"/>
</dbReference>
<keyword evidence="2 4" id="KW-0238">DNA-binding</keyword>
<dbReference type="InterPro" id="IPR036271">
    <property type="entry name" value="Tet_transcr_reg_TetR-rel_C_sf"/>
</dbReference>